<keyword evidence="1" id="KW-0479">Metal-binding</keyword>
<evidence type="ECO:0000256" key="3">
    <source>
        <dbReference type="SAM" id="SignalP"/>
    </source>
</evidence>
<feature type="chain" id="PRO_5031161310" description="2Fe-2S ferredoxin-type domain-containing protein" evidence="3">
    <location>
        <begin position="22"/>
        <end position="187"/>
    </location>
</feature>
<name>A0A7S0XY60_HEMAN</name>
<keyword evidence="1" id="KW-0001">2Fe-2S</keyword>
<keyword evidence="2" id="KW-0411">Iron-sulfur</keyword>
<organism evidence="5">
    <name type="scientific">Hemiselmis andersenii</name>
    <name type="common">Cryptophyte alga</name>
    <dbReference type="NCBI Taxonomy" id="464988"/>
    <lineage>
        <taxon>Eukaryota</taxon>
        <taxon>Cryptophyceae</taxon>
        <taxon>Cryptomonadales</taxon>
        <taxon>Hemiselmidaceae</taxon>
        <taxon>Hemiselmis</taxon>
    </lineage>
</organism>
<dbReference type="Pfam" id="PF00111">
    <property type="entry name" value="Fer2"/>
    <property type="match status" value="1"/>
</dbReference>
<dbReference type="InterPro" id="IPR036010">
    <property type="entry name" value="2Fe-2S_ferredoxin-like_sf"/>
</dbReference>
<sequence>MAKLAASVALVGACLLDGASAFTAPAGHGVPALSFGRRAPAHSSTSIKMGFFDAIGKAVSESMGNDPNLGKQVNPGFRDGYDGPRKAEVTFSPGGQKVMSYAGERLGDVCGKAGVGVMYGCQKGTCGTCSATITNSKTGQSETVRVCTSIVPKAPGAGTMEYVLEMQDAKSAKAKQLDWETVKASQQ</sequence>
<evidence type="ECO:0000313" key="5">
    <source>
        <dbReference type="EMBL" id="CAD8746584.1"/>
    </source>
</evidence>
<dbReference type="GO" id="GO:0051537">
    <property type="term" value="F:2 iron, 2 sulfur cluster binding"/>
    <property type="evidence" value="ECO:0007669"/>
    <property type="project" value="UniProtKB-KW"/>
</dbReference>
<dbReference type="CDD" id="cd00207">
    <property type="entry name" value="fer2"/>
    <property type="match status" value="1"/>
</dbReference>
<protein>
    <recommendedName>
        <fullName evidence="4">2Fe-2S ferredoxin-type domain-containing protein</fullName>
    </recommendedName>
</protein>
<keyword evidence="1" id="KW-0408">Iron</keyword>
<dbReference type="InterPro" id="IPR012675">
    <property type="entry name" value="Beta-grasp_dom_sf"/>
</dbReference>
<proteinExistence type="predicted"/>
<accession>A0A7S0XY60</accession>
<dbReference type="InterPro" id="IPR001041">
    <property type="entry name" value="2Fe-2S_ferredoxin-type"/>
</dbReference>
<feature type="signal peptide" evidence="3">
    <location>
        <begin position="1"/>
        <end position="21"/>
    </location>
</feature>
<dbReference type="SUPFAM" id="SSF54292">
    <property type="entry name" value="2Fe-2S ferredoxin-like"/>
    <property type="match status" value="1"/>
</dbReference>
<dbReference type="InterPro" id="IPR006058">
    <property type="entry name" value="2Fe2S_fd_BS"/>
</dbReference>
<dbReference type="EMBL" id="HBFK01021122">
    <property type="protein sequence ID" value="CAD8746584.1"/>
    <property type="molecule type" value="Transcribed_RNA"/>
</dbReference>
<dbReference type="AlphaFoldDB" id="A0A7S0XY60"/>
<keyword evidence="3" id="KW-0732">Signal</keyword>
<dbReference type="PROSITE" id="PS00197">
    <property type="entry name" value="2FE2S_FER_1"/>
    <property type="match status" value="1"/>
</dbReference>
<feature type="domain" description="2Fe-2S ferredoxin-type" evidence="4">
    <location>
        <begin position="95"/>
        <end position="140"/>
    </location>
</feature>
<gene>
    <name evidence="5" type="ORF">HAND1043_LOCUS13081</name>
</gene>
<evidence type="ECO:0000259" key="4">
    <source>
        <dbReference type="Pfam" id="PF00111"/>
    </source>
</evidence>
<reference evidence="5" key="1">
    <citation type="submission" date="2021-01" db="EMBL/GenBank/DDBJ databases">
        <authorList>
            <person name="Corre E."/>
            <person name="Pelletier E."/>
            <person name="Niang G."/>
            <person name="Scheremetjew M."/>
            <person name="Finn R."/>
            <person name="Kale V."/>
            <person name="Holt S."/>
            <person name="Cochrane G."/>
            <person name="Meng A."/>
            <person name="Brown T."/>
            <person name="Cohen L."/>
        </authorList>
    </citation>
    <scope>NUCLEOTIDE SEQUENCE</scope>
    <source>
        <strain evidence="5">CCMP441</strain>
    </source>
</reference>
<evidence type="ECO:0000256" key="2">
    <source>
        <dbReference type="ARBA" id="ARBA00023014"/>
    </source>
</evidence>
<dbReference type="Gene3D" id="3.10.20.30">
    <property type="match status" value="1"/>
</dbReference>
<evidence type="ECO:0000256" key="1">
    <source>
        <dbReference type="ARBA" id="ARBA00022714"/>
    </source>
</evidence>